<organism evidence="3">
    <name type="scientific">Cuerna arida</name>
    <dbReference type="NCBI Taxonomy" id="1464854"/>
    <lineage>
        <taxon>Eukaryota</taxon>
        <taxon>Metazoa</taxon>
        <taxon>Ecdysozoa</taxon>
        <taxon>Arthropoda</taxon>
        <taxon>Hexapoda</taxon>
        <taxon>Insecta</taxon>
        <taxon>Pterygota</taxon>
        <taxon>Neoptera</taxon>
        <taxon>Paraneoptera</taxon>
        <taxon>Hemiptera</taxon>
        <taxon>Auchenorrhyncha</taxon>
        <taxon>Membracoidea</taxon>
        <taxon>Cicadellidae</taxon>
        <taxon>Cicadellinae</taxon>
        <taxon>Proconiini</taxon>
        <taxon>Cuerna</taxon>
    </lineage>
</organism>
<dbReference type="SUPFAM" id="SSF100910">
    <property type="entry name" value="Chemosensory protein Csp2"/>
    <property type="match status" value="1"/>
</dbReference>
<accession>A0A1B6H2Q0</accession>
<evidence type="ECO:0000256" key="2">
    <source>
        <dbReference type="SAM" id="SignalP"/>
    </source>
</evidence>
<dbReference type="PANTHER" id="PTHR11257:SF12">
    <property type="entry name" value="EJACULATORY BULB-SPECIFIC PROTEIN 3-RELATED"/>
    <property type="match status" value="1"/>
</dbReference>
<gene>
    <name evidence="3" type="ORF">g.13987</name>
</gene>
<proteinExistence type="predicted"/>
<feature type="region of interest" description="Disordered" evidence="1">
    <location>
        <begin position="119"/>
        <end position="145"/>
    </location>
</feature>
<feature type="non-terminal residue" evidence="3">
    <location>
        <position position="1"/>
    </location>
</feature>
<feature type="chain" id="PRO_5008584017" evidence="2">
    <location>
        <begin position="26"/>
        <end position="145"/>
    </location>
</feature>
<dbReference type="AlphaFoldDB" id="A0A1B6H2Q0"/>
<dbReference type="InterPro" id="IPR036682">
    <property type="entry name" value="OS_D_A10/PebIII_sf"/>
</dbReference>
<evidence type="ECO:0000313" key="3">
    <source>
        <dbReference type="EMBL" id="JAS68956.1"/>
    </source>
</evidence>
<dbReference type="InterPro" id="IPR005055">
    <property type="entry name" value="A10/PebIII"/>
</dbReference>
<dbReference type="Pfam" id="PF03392">
    <property type="entry name" value="OS-D"/>
    <property type="match status" value="1"/>
</dbReference>
<name>A0A1B6H2Q0_9HEMI</name>
<feature type="compositionally biased region" description="Basic and acidic residues" evidence="1">
    <location>
        <begin position="119"/>
        <end position="139"/>
    </location>
</feature>
<dbReference type="Gene3D" id="1.10.2080.10">
    <property type="entry name" value="Insect odorant-binding protein A10/Ejaculatory bulb-specific protein 3"/>
    <property type="match status" value="1"/>
</dbReference>
<dbReference type="EMBL" id="GECZ01000813">
    <property type="protein sequence ID" value="JAS68956.1"/>
    <property type="molecule type" value="Transcribed_RNA"/>
</dbReference>
<evidence type="ECO:0000256" key="1">
    <source>
        <dbReference type="SAM" id="MobiDB-lite"/>
    </source>
</evidence>
<reference evidence="3" key="1">
    <citation type="submission" date="2015-11" db="EMBL/GenBank/DDBJ databases">
        <title>De novo transcriptome assembly of four potential Pierce s Disease insect vectors from Arizona vineyards.</title>
        <authorList>
            <person name="Tassone E.E."/>
        </authorList>
    </citation>
    <scope>NUCLEOTIDE SEQUENCE</scope>
</reference>
<feature type="signal peptide" evidence="2">
    <location>
        <begin position="1"/>
        <end position="25"/>
    </location>
</feature>
<sequence length="145" mass="16517">FGAMMFGVVTVGVVIVVAAAAVADAQQYTSRWDNVQVEPILKNERLLKTYFRCVMDQGKCSPDAAELKKNIPDALESDCAKCSEKQRENVEKVMKFIFNKKQDMFKQLEAKYDPKGIYRSKYQDRNKENEKPGDTEVKPKAIKTN</sequence>
<keyword evidence="2" id="KW-0732">Signal</keyword>
<protein>
    <submittedName>
        <fullName evidence="3">Uncharacterized protein</fullName>
    </submittedName>
</protein>
<dbReference type="PANTHER" id="PTHR11257">
    <property type="entry name" value="CHEMOSENSORY PROTEIN-RELATED"/>
    <property type="match status" value="1"/>
</dbReference>